<dbReference type="PANTHER" id="PTHR48083:SF13">
    <property type="entry name" value="ACYL-COA DEHYDROGENASE FAMILY MEMBER 11"/>
    <property type="match status" value="1"/>
</dbReference>
<evidence type="ECO:0000256" key="7">
    <source>
        <dbReference type="RuleBase" id="RU362125"/>
    </source>
</evidence>
<dbReference type="GO" id="GO:0005737">
    <property type="term" value="C:cytoplasm"/>
    <property type="evidence" value="ECO:0007669"/>
    <property type="project" value="TreeGrafter"/>
</dbReference>
<evidence type="ECO:0000313" key="11">
    <source>
        <dbReference type="EMBL" id="SHE88516.1"/>
    </source>
</evidence>
<comment type="similarity">
    <text evidence="2 7">Belongs to the acyl-CoA dehydrogenase family.</text>
</comment>
<comment type="subunit">
    <text evidence="3">Homodimer.</text>
</comment>
<dbReference type="AlphaFoldDB" id="A0A1M4X4W2"/>
<evidence type="ECO:0000256" key="5">
    <source>
        <dbReference type="ARBA" id="ARBA00022827"/>
    </source>
</evidence>
<organism evidence="11 12">
    <name type="scientific">Ruegeria intermedia</name>
    <dbReference type="NCBI Taxonomy" id="996115"/>
    <lineage>
        <taxon>Bacteria</taxon>
        <taxon>Pseudomonadati</taxon>
        <taxon>Pseudomonadota</taxon>
        <taxon>Alphaproteobacteria</taxon>
        <taxon>Rhodobacterales</taxon>
        <taxon>Roseobacteraceae</taxon>
        <taxon>Ruegeria</taxon>
    </lineage>
</organism>
<evidence type="ECO:0000259" key="10">
    <source>
        <dbReference type="Pfam" id="PF02771"/>
    </source>
</evidence>
<dbReference type="InterPro" id="IPR046373">
    <property type="entry name" value="Acyl-CoA_Oxase/DH_mid-dom_sf"/>
</dbReference>
<gene>
    <name evidence="11" type="ORF">SAMN05444279_110124</name>
</gene>
<comment type="cofactor">
    <cofactor evidence="1 7">
        <name>FAD</name>
        <dbReference type="ChEBI" id="CHEBI:57692"/>
    </cofactor>
</comment>
<dbReference type="InterPro" id="IPR006091">
    <property type="entry name" value="Acyl-CoA_Oxase/DH_mid-dom"/>
</dbReference>
<dbReference type="PANTHER" id="PTHR48083">
    <property type="entry name" value="MEDIUM-CHAIN SPECIFIC ACYL-COA DEHYDROGENASE, MITOCHONDRIAL-RELATED"/>
    <property type="match status" value="1"/>
</dbReference>
<dbReference type="Pfam" id="PF02771">
    <property type="entry name" value="Acyl-CoA_dh_N"/>
    <property type="match status" value="1"/>
</dbReference>
<dbReference type="Proteomes" id="UP000325134">
    <property type="component" value="Unassembled WGS sequence"/>
</dbReference>
<keyword evidence="4 7" id="KW-0285">Flavoprotein</keyword>
<proteinExistence type="inferred from homology"/>
<dbReference type="Pfam" id="PF02770">
    <property type="entry name" value="Acyl-CoA_dh_M"/>
    <property type="match status" value="1"/>
</dbReference>
<accession>A0A1M4X4W2</accession>
<evidence type="ECO:0000259" key="9">
    <source>
        <dbReference type="Pfam" id="PF02770"/>
    </source>
</evidence>
<feature type="domain" description="Acyl-CoA oxidase/dehydrogenase middle" evidence="9">
    <location>
        <begin position="138"/>
        <end position="235"/>
    </location>
</feature>
<evidence type="ECO:0000256" key="4">
    <source>
        <dbReference type="ARBA" id="ARBA00022630"/>
    </source>
</evidence>
<feature type="domain" description="Acyl-CoA dehydrogenase/oxidase N-terminal" evidence="10">
    <location>
        <begin position="9"/>
        <end position="134"/>
    </location>
</feature>
<dbReference type="SUPFAM" id="SSF47203">
    <property type="entry name" value="Acyl-CoA dehydrogenase C-terminal domain-like"/>
    <property type="match status" value="1"/>
</dbReference>
<dbReference type="Gene3D" id="1.10.540.10">
    <property type="entry name" value="Acyl-CoA dehydrogenase/oxidase, N-terminal domain"/>
    <property type="match status" value="1"/>
</dbReference>
<dbReference type="GO" id="GO:0050660">
    <property type="term" value="F:flavin adenine dinucleotide binding"/>
    <property type="evidence" value="ECO:0007669"/>
    <property type="project" value="InterPro"/>
</dbReference>
<evidence type="ECO:0000256" key="1">
    <source>
        <dbReference type="ARBA" id="ARBA00001974"/>
    </source>
</evidence>
<dbReference type="InterPro" id="IPR037069">
    <property type="entry name" value="AcylCoA_DH/ox_N_sf"/>
</dbReference>
<dbReference type="InterPro" id="IPR009100">
    <property type="entry name" value="AcylCoA_DH/oxidase_NM_dom_sf"/>
</dbReference>
<feature type="domain" description="Acyl-CoA dehydrogenase/oxidase C-terminal" evidence="8">
    <location>
        <begin position="252"/>
        <end position="401"/>
    </location>
</feature>
<evidence type="ECO:0000256" key="2">
    <source>
        <dbReference type="ARBA" id="ARBA00009347"/>
    </source>
</evidence>
<dbReference type="FunFam" id="2.40.110.10:FF:000002">
    <property type="entry name" value="Acyl-CoA dehydrogenase fadE12"/>
    <property type="match status" value="1"/>
</dbReference>
<dbReference type="SUPFAM" id="SSF56645">
    <property type="entry name" value="Acyl-CoA dehydrogenase NM domain-like"/>
    <property type="match status" value="1"/>
</dbReference>
<reference evidence="11 12" key="1">
    <citation type="submission" date="2016-11" db="EMBL/GenBank/DDBJ databases">
        <authorList>
            <person name="Varghese N."/>
            <person name="Submissions S."/>
        </authorList>
    </citation>
    <scope>NUCLEOTIDE SEQUENCE [LARGE SCALE GENOMIC DNA]</scope>
    <source>
        <strain evidence="11 12">DSM 29341</strain>
    </source>
</reference>
<dbReference type="EMBL" id="FQVK01000010">
    <property type="protein sequence ID" value="SHE88516.1"/>
    <property type="molecule type" value="Genomic_DNA"/>
</dbReference>
<dbReference type="InterPro" id="IPR009075">
    <property type="entry name" value="AcylCo_DH/oxidase_C"/>
</dbReference>
<dbReference type="GO" id="GO:0033539">
    <property type="term" value="P:fatty acid beta-oxidation using acyl-CoA dehydrogenase"/>
    <property type="evidence" value="ECO:0007669"/>
    <property type="project" value="TreeGrafter"/>
</dbReference>
<protein>
    <submittedName>
        <fullName evidence="11">Acyl-CoA dehydrogenase</fullName>
    </submittedName>
</protein>
<keyword evidence="5 7" id="KW-0274">FAD</keyword>
<dbReference type="RefSeq" id="WP_149775786.1">
    <property type="nucleotide sequence ID" value="NZ_FQVK01000010.1"/>
</dbReference>
<dbReference type="GO" id="GO:0003995">
    <property type="term" value="F:acyl-CoA dehydrogenase activity"/>
    <property type="evidence" value="ECO:0007669"/>
    <property type="project" value="TreeGrafter"/>
</dbReference>
<dbReference type="InterPro" id="IPR013786">
    <property type="entry name" value="AcylCoA_DH/ox_N"/>
</dbReference>
<keyword evidence="12" id="KW-1185">Reference proteome</keyword>
<evidence type="ECO:0000259" key="8">
    <source>
        <dbReference type="Pfam" id="PF00441"/>
    </source>
</evidence>
<dbReference type="InterPro" id="IPR036250">
    <property type="entry name" value="AcylCo_DH-like_C"/>
</dbReference>
<sequence length="411" mass="46284">MNMSFVLREENRALLERVRDMIRNEIMPLEEEYQAEINKGDRWQYTDRQAEILEGLKAKAKAAGLWNFWLTDSDKGFGLTTVEYAYFAEEMGKTPLGAEVFNCSAPDTGNMEVFERYGTEKMKEQWLKPLLEGEIRSAYLMTEPDVASSDATNISMSCVRDGDDYVLNGEKWWSSGAGDPRCKVYIVMVKTGGDDLPKHKRQSMIVVPADTPGIEILRPMEVYGHDDAPHGHMHIRFTDVRVPAENILLGEGRGFEIAQGRLGPGRIHHCMRAIGQAEMALEQMCKRALQREAFGKKLAQLGANFDIIAECRMEIEMARLLCLKAAWYMDQGDARAAAPWISQIKVVAPRVALKVIDEAVQMFGGQGVSQDTPLATAWTHVRTLRLADGPDAVHRRQVARAELKKHTQEKI</sequence>
<dbReference type="Gene3D" id="1.20.140.10">
    <property type="entry name" value="Butyryl-CoA Dehydrogenase, subunit A, domain 3"/>
    <property type="match status" value="1"/>
</dbReference>
<evidence type="ECO:0000256" key="6">
    <source>
        <dbReference type="ARBA" id="ARBA00023002"/>
    </source>
</evidence>
<dbReference type="InterPro" id="IPR050741">
    <property type="entry name" value="Acyl-CoA_dehydrogenase"/>
</dbReference>
<evidence type="ECO:0000313" key="12">
    <source>
        <dbReference type="Proteomes" id="UP000325134"/>
    </source>
</evidence>
<dbReference type="OrthoDB" id="9775090at2"/>
<dbReference type="Gene3D" id="2.40.110.10">
    <property type="entry name" value="Butyryl-CoA Dehydrogenase, subunit A, domain 2"/>
    <property type="match status" value="1"/>
</dbReference>
<dbReference type="Pfam" id="PF00441">
    <property type="entry name" value="Acyl-CoA_dh_1"/>
    <property type="match status" value="1"/>
</dbReference>
<name>A0A1M4X4W2_9RHOB</name>
<evidence type="ECO:0000256" key="3">
    <source>
        <dbReference type="ARBA" id="ARBA00011738"/>
    </source>
</evidence>
<keyword evidence="6 7" id="KW-0560">Oxidoreductase</keyword>